<reference evidence="2" key="2">
    <citation type="submission" date="2021-09" db="EMBL/GenBank/DDBJ databases">
        <authorList>
            <person name="Jia N."/>
            <person name="Wang J."/>
            <person name="Shi W."/>
            <person name="Du L."/>
            <person name="Sun Y."/>
            <person name="Zhan W."/>
            <person name="Jiang J."/>
            <person name="Wang Q."/>
            <person name="Zhang B."/>
            <person name="Ji P."/>
            <person name="Sakyi L.B."/>
            <person name="Cui X."/>
            <person name="Yuan T."/>
            <person name="Jiang B."/>
            <person name="Yang W."/>
            <person name="Lam T.T.-Y."/>
            <person name="Chang Q."/>
            <person name="Ding S."/>
            <person name="Wang X."/>
            <person name="Zhu J."/>
            <person name="Ruan X."/>
            <person name="Zhao L."/>
            <person name="Wei J."/>
            <person name="Que T."/>
            <person name="Du C."/>
            <person name="Cheng J."/>
            <person name="Dai P."/>
            <person name="Han X."/>
            <person name="Huang E."/>
            <person name="Gao Y."/>
            <person name="Liu J."/>
            <person name="Shao H."/>
            <person name="Ye R."/>
            <person name="Li L."/>
            <person name="Wei W."/>
            <person name="Wang X."/>
            <person name="Wang C."/>
            <person name="Huo Q."/>
            <person name="Li W."/>
            <person name="Guo W."/>
            <person name="Chen H."/>
            <person name="Chen S."/>
            <person name="Zhou L."/>
            <person name="Zhou L."/>
            <person name="Ni X."/>
            <person name="Tian J."/>
            <person name="Zhou Y."/>
            <person name="Sheng Y."/>
            <person name="Liu T."/>
            <person name="Pan Y."/>
            <person name="Xia L."/>
            <person name="Li J."/>
            <person name="Zhao F."/>
            <person name="Cao W."/>
        </authorList>
    </citation>
    <scope>NUCLEOTIDE SEQUENCE</scope>
    <source>
        <strain evidence="2">Rmic-2018</strain>
        <tissue evidence="2">Larvae</tissue>
    </source>
</reference>
<dbReference type="EMBL" id="JABSTU010000004">
    <property type="protein sequence ID" value="KAH8033638.1"/>
    <property type="molecule type" value="Genomic_DNA"/>
</dbReference>
<reference evidence="2" key="1">
    <citation type="journal article" date="2020" name="Cell">
        <title>Large-Scale Comparative Analyses of Tick Genomes Elucidate Their Genetic Diversity and Vector Capacities.</title>
        <authorList>
            <consortium name="Tick Genome and Microbiome Consortium (TIGMIC)"/>
            <person name="Jia N."/>
            <person name="Wang J."/>
            <person name="Shi W."/>
            <person name="Du L."/>
            <person name="Sun Y."/>
            <person name="Zhan W."/>
            <person name="Jiang J.F."/>
            <person name="Wang Q."/>
            <person name="Zhang B."/>
            <person name="Ji P."/>
            <person name="Bell-Sakyi L."/>
            <person name="Cui X.M."/>
            <person name="Yuan T.T."/>
            <person name="Jiang B.G."/>
            <person name="Yang W.F."/>
            <person name="Lam T.T."/>
            <person name="Chang Q.C."/>
            <person name="Ding S.J."/>
            <person name="Wang X.J."/>
            <person name="Zhu J.G."/>
            <person name="Ruan X.D."/>
            <person name="Zhao L."/>
            <person name="Wei J.T."/>
            <person name="Ye R.Z."/>
            <person name="Que T.C."/>
            <person name="Du C.H."/>
            <person name="Zhou Y.H."/>
            <person name="Cheng J.X."/>
            <person name="Dai P.F."/>
            <person name="Guo W.B."/>
            <person name="Han X.H."/>
            <person name="Huang E.J."/>
            <person name="Li L.F."/>
            <person name="Wei W."/>
            <person name="Gao Y.C."/>
            <person name="Liu J.Z."/>
            <person name="Shao H.Z."/>
            <person name="Wang X."/>
            <person name="Wang C.C."/>
            <person name="Yang T.C."/>
            <person name="Huo Q.B."/>
            <person name="Li W."/>
            <person name="Chen H.Y."/>
            <person name="Chen S.E."/>
            <person name="Zhou L.G."/>
            <person name="Ni X.B."/>
            <person name="Tian J.H."/>
            <person name="Sheng Y."/>
            <person name="Liu T."/>
            <person name="Pan Y.S."/>
            <person name="Xia L.Y."/>
            <person name="Li J."/>
            <person name="Zhao F."/>
            <person name="Cao W.C."/>
        </authorList>
    </citation>
    <scope>NUCLEOTIDE SEQUENCE</scope>
    <source>
        <strain evidence="2">Rmic-2018</strain>
    </source>
</reference>
<evidence type="ECO:0000313" key="3">
    <source>
        <dbReference type="Proteomes" id="UP000821866"/>
    </source>
</evidence>
<feature type="region of interest" description="Disordered" evidence="1">
    <location>
        <begin position="1"/>
        <end position="38"/>
    </location>
</feature>
<gene>
    <name evidence="2" type="ORF">HPB51_014919</name>
</gene>
<proteinExistence type="predicted"/>
<evidence type="ECO:0000313" key="2">
    <source>
        <dbReference type="EMBL" id="KAH8033638.1"/>
    </source>
</evidence>
<protein>
    <submittedName>
        <fullName evidence="2">Uncharacterized protein</fullName>
    </submittedName>
</protein>
<name>A0A9J6EGX9_RHIMP</name>
<accession>A0A9J6EGX9</accession>
<comment type="caution">
    <text evidence="2">The sequence shown here is derived from an EMBL/GenBank/DDBJ whole genome shotgun (WGS) entry which is preliminary data.</text>
</comment>
<dbReference type="Proteomes" id="UP000821866">
    <property type="component" value="Chromosome 2"/>
</dbReference>
<dbReference type="VEuPathDB" id="VectorBase:LOC119179895"/>
<organism evidence="2 3">
    <name type="scientific">Rhipicephalus microplus</name>
    <name type="common">Cattle tick</name>
    <name type="synonym">Boophilus microplus</name>
    <dbReference type="NCBI Taxonomy" id="6941"/>
    <lineage>
        <taxon>Eukaryota</taxon>
        <taxon>Metazoa</taxon>
        <taxon>Ecdysozoa</taxon>
        <taxon>Arthropoda</taxon>
        <taxon>Chelicerata</taxon>
        <taxon>Arachnida</taxon>
        <taxon>Acari</taxon>
        <taxon>Parasitiformes</taxon>
        <taxon>Ixodida</taxon>
        <taxon>Ixodoidea</taxon>
        <taxon>Ixodidae</taxon>
        <taxon>Rhipicephalinae</taxon>
        <taxon>Rhipicephalus</taxon>
        <taxon>Boophilus</taxon>
    </lineage>
</organism>
<keyword evidence="3" id="KW-1185">Reference proteome</keyword>
<dbReference type="VEuPathDB" id="VectorBase:LOC119169567"/>
<sequence>MGLSTAAKAPSPLPGRPLAPKEAGSPTEGPQSAIAGSSCPPCHAVGPVGIAIFYLPLAGKTLSNRTPTLRTLSSPENHQVCERHFKAEDIARETSYIDQATGRTVTTPLSRLRLRAEAVPTVFPDCPSYLSIESSRREDPESKQMRLEAAFLEKVLAESILTAKKEEEADKLCDLKDVANFVRGKKLTFLHVIECSDHVILAHICNDDAPWIKYSVVVKTDLTLTTTRAFIEICAYCFEELKMSLVLLGNFQTDLLEERFGCYRRLAGSQYHLSVRQIYECENKLRLQTTLPQISTASAIDSDQNQNWEELQTQAAVPSGKFYVVVTQEALSKLKDVIPVVTYVVGYSVHIAVKRLKCDKCRELLTIDKTVSVSPENRMYSLVKEIDRGGLVYPAMPAVNAVAHNYVVVEELSKCAEFLKVQNKRQVATELTLQLLSDEEPSDFDVCEKGHASEVVLKYILWCSTNILLKNFCRRLNNRVSDPDNKSKKRKLQNLTNK</sequence>
<dbReference type="AlphaFoldDB" id="A0A9J6EGX9"/>
<evidence type="ECO:0000256" key="1">
    <source>
        <dbReference type="SAM" id="MobiDB-lite"/>
    </source>
</evidence>